<reference evidence="2 3" key="1">
    <citation type="journal article" date="2025" name="Microbiol. Resour. Announc.">
        <title>Draft genome sequences for Neonectria magnoliae and Neonectria punicea, canker pathogens of Liriodendron tulipifera and Acer saccharum in West Virginia.</title>
        <authorList>
            <person name="Petronek H.M."/>
            <person name="Kasson M.T."/>
            <person name="Metheny A.M."/>
            <person name="Stauder C.M."/>
            <person name="Lovett B."/>
            <person name="Lynch S.C."/>
            <person name="Garnas J.R."/>
            <person name="Kasson L.R."/>
            <person name="Stajich J.E."/>
        </authorList>
    </citation>
    <scope>NUCLEOTIDE SEQUENCE [LARGE SCALE GENOMIC DNA]</scope>
    <source>
        <strain evidence="2 3">NRRL 64653</strain>
    </source>
</reference>
<protein>
    <submittedName>
        <fullName evidence="2">Uncharacterized protein</fullName>
    </submittedName>
</protein>
<evidence type="ECO:0000313" key="3">
    <source>
        <dbReference type="Proteomes" id="UP001498476"/>
    </source>
</evidence>
<comment type="caution">
    <text evidence="2">The sequence shown here is derived from an EMBL/GenBank/DDBJ whole genome shotgun (WGS) entry which is preliminary data.</text>
</comment>
<accession>A0ABR1HC42</accession>
<organism evidence="2 3">
    <name type="scientific">Neonectria punicea</name>
    <dbReference type="NCBI Taxonomy" id="979145"/>
    <lineage>
        <taxon>Eukaryota</taxon>
        <taxon>Fungi</taxon>
        <taxon>Dikarya</taxon>
        <taxon>Ascomycota</taxon>
        <taxon>Pezizomycotina</taxon>
        <taxon>Sordariomycetes</taxon>
        <taxon>Hypocreomycetidae</taxon>
        <taxon>Hypocreales</taxon>
        <taxon>Nectriaceae</taxon>
        <taxon>Neonectria</taxon>
    </lineage>
</organism>
<feature type="compositionally biased region" description="Polar residues" evidence="1">
    <location>
        <begin position="14"/>
        <end position="35"/>
    </location>
</feature>
<sequence length="162" mass="17113">MADSGGWAYGSGGNQSASPSSTTANWGSLGSNTQDYPPDGMGTRPVPNPSRISTTGESVDNYNWNMNHFMTTPSASVQVGNRSASGSVPFRDAMGLVDELFPGNPDQGRFGQYPGTVEISSSDTDEGNTGVEDSQHESKGKRKSKGKSKGKSHPRYSKSSKK</sequence>
<name>A0ABR1HC42_9HYPO</name>
<feature type="region of interest" description="Disordered" evidence="1">
    <location>
        <begin position="99"/>
        <end position="162"/>
    </location>
</feature>
<feature type="compositionally biased region" description="Polar residues" evidence="1">
    <location>
        <begin position="50"/>
        <end position="64"/>
    </location>
</feature>
<dbReference type="Proteomes" id="UP001498476">
    <property type="component" value="Unassembled WGS sequence"/>
</dbReference>
<feature type="region of interest" description="Disordered" evidence="1">
    <location>
        <begin position="1"/>
        <end position="64"/>
    </location>
</feature>
<evidence type="ECO:0000256" key="1">
    <source>
        <dbReference type="SAM" id="MobiDB-lite"/>
    </source>
</evidence>
<evidence type="ECO:0000313" key="2">
    <source>
        <dbReference type="EMBL" id="KAK7418646.1"/>
    </source>
</evidence>
<keyword evidence="3" id="KW-1185">Reference proteome</keyword>
<proteinExistence type="predicted"/>
<gene>
    <name evidence="2" type="ORF">QQX98_003835</name>
</gene>
<dbReference type="EMBL" id="JAZAVJ010000045">
    <property type="protein sequence ID" value="KAK7418646.1"/>
    <property type="molecule type" value="Genomic_DNA"/>
</dbReference>
<feature type="compositionally biased region" description="Basic residues" evidence="1">
    <location>
        <begin position="139"/>
        <end position="162"/>
    </location>
</feature>